<accession>A0ABU7RA45</accession>
<dbReference type="PANTHER" id="PTHR40448:SF1">
    <property type="entry name" value="TWO-COMPONENT SENSOR HISTIDINE KINASE"/>
    <property type="match status" value="1"/>
</dbReference>
<dbReference type="InterPro" id="IPR036890">
    <property type="entry name" value="HATPase_C_sf"/>
</dbReference>
<dbReference type="Proteomes" id="UP001332931">
    <property type="component" value="Unassembled WGS sequence"/>
</dbReference>
<evidence type="ECO:0000259" key="2">
    <source>
        <dbReference type="Pfam" id="PF14501"/>
    </source>
</evidence>
<comment type="caution">
    <text evidence="3">The sequence shown here is derived from an EMBL/GenBank/DDBJ whole genome shotgun (WGS) entry which is preliminary data.</text>
</comment>
<dbReference type="EMBL" id="JAZGJQ010000005">
    <property type="protein sequence ID" value="MEE6147474.1"/>
    <property type="molecule type" value="Genomic_DNA"/>
</dbReference>
<name>A0ABU7RA45_9ACTN</name>
<dbReference type="RefSeq" id="WP_330958243.1">
    <property type="nucleotide sequence ID" value="NZ_JAZGJQ010000005.1"/>
</dbReference>
<keyword evidence="1" id="KW-0812">Transmembrane</keyword>
<feature type="transmembrane region" description="Helical" evidence="1">
    <location>
        <begin position="210"/>
        <end position="229"/>
    </location>
</feature>
<feature type="domain" description="Sensor histidine kinase NatK-like C-terminal" evidence="2">
    <location>
        <begin position="357"/>
        <end position="456"/>
    </location>
</feature>
<feature type="transmembrane region" description="Helical" evidence="1">
    <location>
        <begin position="104"/>
        <end position="125"/>
    </location>
</feature>
<dbReference type="SUPFAM" id="SSF55874">
    <property type="entry name" value="ATPase domain of HSP90 chaperone/DNA topoisomerase II/histidine kinase"/>
    <property type="match status" value="1"/>
</dbReference>
<dbReference type="PANTHER" id="PTHR40448">
    <property type="entry name" value="TWO-COMPONENT SENSOR HISTIDINE KINASE"/>
    <property type="match status" value="1"/>
</dbReference>
<keyword evidence="1" id="KW-0472">Membrane</keyword>
<keyword evidence="1" id="KW-1133">Transmembrane helix</keyword>
<feature type="transmembrane region" description="Helical" evidence="1">
    <location>
        <begin position="20"/>
        <end position="41"/>
    </location>
</feature>
<dbReference type="Gene3D" id="3.30.565.10">
    <property type="entry name" value="Histidine kinase-like ATPase, C-terminal domain"/>
    <property type="match status" value="1"/>
</dbReference>
<reference evidence="3 4" key="1">
    <citation type="submission" date="2024-01" db="EMBL/GenBank/DDBJ databases">
        <title>Description of Olsenella sp. nov., isolated from pig feces.</title>
        <authorList>
            <person name="Chang Y.-H."/>
        </authorList>
    </citation>
    <scope>NUCLEOTIDE SEQUENCE [LARGE SCALE GENOMIC DNA]</scope>
    <source>
        <strain evidence="3 4">YH-ols2223</strain>
    </source>
</reference>
<feature type="transmembrane region" description="Helical" evidence="1">
    <location>
        <begin position="137"/>
        <end position="159"/>
    </location>
</feature>
<organism evidence="3 4">
    <name type="scientific">Olsenella absiana</name>
    <dbReference type="NCBI Taxonomy" id="3115222"/>
    <lineage>
        <taxon>Bacteria</taxon>
        <taxon>Bacillati</taxon>
        <taxon>Actinomycetota</taxon>
        <taxon>Coriobacteriia</taxon>
        <taxon>Coriobacteriales</taxon>
        <taxon>Atopobiaceae</taxon>
        <taxon>Olsenella</taxon>
    </lineage>
</organism>
<protein>
    <submittedName>
        <fullName evidence="3">GHKL domain-containing protein</fullName>
    </submittedName>
</protein>
<evidence type="ECO:0000313" key="4">
    <source>
        <dbReference type="Proteomes" id="UP001332931"/>
    </source>
</evidence>
<evidence type="ECO:0000256" key="1">
    <source>
        <dbReference type="SAM" id="Phobius"/>
    </source>
</evidence>
<dbReference type="InterPro" id="IPR032834">
    <property type="entry name" value="NatK-like_C"/>
</dbReference>
<gene>
    <name evidence="3" type="ORF">VXJ25_05635</name>
</gene>
<keyword evidence="4" id="KW-1185">Reference proteome</keyword>
<feature type="transmembrane region" description="Helical" evidence="1">
    <location>
        <begin position="180"/>
        <end position="198"/>
    </location>
</feature>
<evidence type="ECO:0000313" key="3">
    <source>
        <dbReference type="EMBL" id="MEE6147474.1"/>
    </source>
</evidence>
<dbReference type="Pfam" id="PF14501">
    <property type="entry name" value="HATPase_c_5"/>
    <property type="match status" value="1"/>
</dbReference>
<sequence length="467" mass="50659">MSGGLASAVVGALSALPQWALALSELLGCLPALALIVRIVWLANLEGPRRRGVAPLPVASAAILALEARLCSEAGLPTAPLLLLDVALFFPVLTWMTDLDAWRALYLCALATLLTSDISLPAVLVDAAVIGNDLSELFLAWPGLLVQWALWGLLAPFLWRRACPKLARFLTSQFVTPGNWHTLWMVPVLLSASFSFARPYPSDSPSIGDSIIASAILWISLNLLFLLAFRQVASLIQMASHSLRTEREQGQTNLQNEQMSHLAERIGEARRQRHDLRHHLNALAVLADKGDLDGMRAYLGELSEVARRGDAPIEYCENGVLNAALVYFADRARAAGAEVDISTRIPSSLPQRETMVASVLANLLENAVAGIQDFAAVREERPLLRVRAELRGRDLFLVVDNSCAPELVRQERGTFRTTKGAHHGLGIASVRAAARESDGVASFEVEGETFRASVMLGGGRPHARGER</sequence>
<proteinExistence type="predicted"/>